<protein>
    <submittedName>
        <fullName evidence="1">Uncharacterized protein</fullName>
    </submittedName>
</protein>
<reference evidence="1" key="1">
    <citation type="journal article" date="2012" name="Nature">
        <title>The tomato genome sequence provides insights into fleshy fruit evolution.</title>
        <authorList>
            <consortium name="Tomato Genome Consortium"/>
        </authorList>
    </citation>
    <scope>NUCLEOTIDE SEQUENCE [LARGE SCALE GENOMIC DNA]</scope>
    <source>
        <strain evidence="1">cv. Heinz 1706</strain>
    </source>
</reference>
<organism evidence="1">
    <name type="scientific">Solanum lycopersicum</name>
    <name type="common">Tomato</name>
    <name type="synonym">Lycopersicon esculentum</name>
    <dbReference type="NCBI Taxonomy" id="4081"/>
    <lineage>
        <taxon>Eukaryota</taxon>
        <taxon>Viridiplantae</taxon>
        <taxon>Streptophyta</taxon>
        <taxon>Embryophyta</taxon>
        <taxon>Tracheophyta</taxon>
        <taxon>Spermatophyta</taxon>
        <taxon>Magnoliopsida</taxon>
        <taxon>eudicotyledons</taxon>
        <taxon>Gunneridae</taxon>
        <taxon>Pentapetalae</taxon>
        <taxon>asterids</taxon>
        <taxon>lamiids</taxon>
        <taxon>Solanales</taxon>
        <taxon>Solanaceae</taxon>
        <taxon>Solanoideae</taxon>
        <taxon>Solaneae</taxon>
        <taxon>Solanum</taxon>
        <taxon>Solanum subgen. Lycopersicon</taxon>
    </lineage>
</organism>
<dbReference type="InParanoid" id="A0A3Q7GGN3"/>
<keyword evidence="2" id="KW-1185">Reference proteome</keyword>
<evidence type="ECO:0000313" key="1">
    <source>
        <dbReference type="EnsemblPlants" id="Solyc05g016185.1.1"/>
    </source>
</evidence>
<reference evidence="1" key="2">
    <citation type="submission" date="2019-01" db="UniProtKB">
        <authorList>
            <consortium name="EnsemblPlants"/>
        </authorList>
    </citation>
    <scope>IDENTIFICATION</scope>
    <source>
        <strain evidence="1">cv. Heinz 1706</strain>
    </source>
</reference>
<sequence length="43" mass="5121">MIFKYIEVRISNLSQCKILVSEFMSRGSLENHLFRNQKITMQS</sequence>
<proteinExistence type="predicted"/>
<name>A0A3Q7GGN3_SOLLC</name>
<accession>A0A3Q7GGN3</accession>
<evidence type="ECO:0000313" key="2">
    <source>
        <dbReference type="Proteomes" id="UP000004994"/>
    </source>
</evidence>
<dbReference type="Gramene" id="Solyc05g016185.1.1">
    <property type="protein sequence ID" value="Solyc05g016185.1.1"/>
    <property type="gene ID" value="Solyc05g016185.1"/>
</dbReference>
<dbReference type="AlphaFoldDB" id="A0A3Q7GGN3"/>
<dbReference type="Proteomes" id="UP000004994">
    <property type="component" value="Chromosome 5"/>
</dbReference>
<dbReference type="EnsemblPlants" id="Solyc05g016185.1.1">
    <property type="protein sequence ID" value="Solyc05g016185.1.1"/>
    <property type="gene ID" value="Solyc05g016185.1"/>
</dbReference>